<evidence type="ECO:0000313" key="3">
    <source>
        <dbReference type="Proteomes" id="UP000526184"/>
    </source>
</evidence>
<comment type="caution">
    <text evidence="2">The sequence shown here is derived from an EMBL/GenBank/DDBJ whole genome shotgun (WGS) entry which is preliminary data.</text>
</comment>
<accession>A0A7Z0T9V5</accession>
<dbReference type="AlphaFoldDB" id="A0A7Z0T9V5"/>
<dbReference type="RefSeq" id="WP_067322921.1">
    <property type="nucleotide sequence ID" value="NZ_CBCRWS010000013.1"/>
</dbReference>
<proteinExistence type="predicted"/>
<evidence type="ECO:0000256" key="1">
    <source>
        <dbReference type="SAM" id="Phobius"/>
    </source>
</evidence>
<keyword evidence="1" id="KW-0472">Membrane</keyword>
<keyword evidence="1" id="KW-1133">Transmembrane helix</keyword>
<keyword evidence="1" id="KW-0812">Transmembrane</keyword>
<gene>
    <name evidence="2" type="ORF">HP397_00955</name>
</gene>
<dbReference type="OrthoDB" id="95559at2"/>
<dbReference type="Proteomes" id="UP000526184">
    <property type="component" value="Unassembled WGS sequence"/>
</dbReference>
<dbReference type="EMBL" id="JABMKT010000002">
    <property type="protein sequence ID" value="NYV27395.1"/>
    <property type="molecule type" value="Genomic_DNA"/>
</dbReference>
<sequence>MRKEKVMKNVIVSRKRNRVILLNYLEKVALIKLVLFILPLAAVGLISIVTEYNLTNIARENYANNKGIERVEKEIDSIKSELIAISNVVNIQKESKNLGFVYNQNVKYIK</sequence>
<organism evidence="2 3">
    <name type="scientific">Streptobacillus felis</name>
    <dbReference type="NCBI Taxonomy" id="1384509"/>
    <lineage>
        <taxon>Bacteria</taxon>
        <taxon>Fusobacteriati</taxon>
        <taxon>Fusobacteriota</taxon>
        <taxon>Fusobacteriia</taxon>
        <taxon>Fusobacteriales</taxon>
        <taxon>Leptotrichiaceae</taxon>
        <taxon>Streptobacillus</taxon>
    </lineage>
</organism>
<evidence type="ECO:0000313" key="2">
    <source>
        <dbReference type="EMBL" id="NYV27395.1"/>
    </source>
</evidence>
<protein>
    <submittedName>
        <fullName evidence="2">Uncharacterized protein</fullName>
    </submittedName>
</protein>
<feature type="transmembrane region" description="Helical" evidence="1">
    <location>
        <begin position="21"/>
        <end position="49"/>
    </location>
</feature>
<name>A0A7Z0T9V5_9FUSO</name>
<keyword evidence="3" id="KW-1185">Reference proteome</keyword>
<reference evidence="2 3" key="1">
    <citation type="submission" date="2020-05" db="EMBL/GenBank/DDBJ databases">
        <title>Streptobacillus felis strain LHL191014123.</title>
        <authorList>
            <person name="Fawzy A."/>
            <person name="Rau J."/>
            <person name="Risse K."/>
            <person name="Schauerte N."/>
            <person name="Geiger C."/>
            <person name="Blom J."/>
            <person name="Imirzalioglu C."/>
            <person name="Falgenhauer J."/>
            <person name="Bach A."/>
            <person name="Herden C."/>
            <person name="Eisenberg T."/>
        </authorList>
    </citation>
    <scope>NUCLEOTIDE SEQUENCE [LARGE SCALE GENOMIC DNA]</scope>
    <source>
        <strain evidence="2 3">LHL191014123</strain>
    </source>
</reference>